<gene>
    <name evidence="2" type="ORF">NBRC116598_32060</name>
</gene>
<feature type="domain" description="HTH marR-type" evidence="1">
    <location>
        <begin position="28"/>
        <end position="160"/>
    </location>
</feature>
<dbReference type="PROSITE" id="PS50995">
    <property type="entry name" value="HTH_MARR_2"/>
    <property type="match status" value="1"/>
</dbReference>
<dbReference type="InterPro" id="IPR036390">
    <property type="entry name" value="WH_DNA-bd_sf"/>
</dbReference>
<evidence type="ECO:0000313" key="2">
    <source>
        <dbReference type="EMBL" id="GAA6197761.1"/>
    </source>
</evidence>
<dbReference type="EMBL" id="BAABWU010000014">
    <property type="protein sequence ID" value="GAA6197761.1"/>
    <property type="molecule type" value="Genomic_DNA"/>
</dbReference>
<accession>A0ABQ0APF2</accession>
<evidence type="ECO:0000313" key="3">
    <source>
        <dbReference type="Proteomes" id="UP001441944"/>
    </source>
</evidence>
<dbReference type="PANTHER" id="PTHR33164">
    <property type="entry name" value="TRANSCRIPTIONAL REGULATOR, MARR FAMILY"/>
    <property type="match status" value="1"/>
</dbReference>
<dbReference type="InterPro" id="IPR000835">
    <property type="entry name" value="HTH_MarR-typ"/>
</dbReference>
<dbReference type="PANTHER" id="PTHR33164:SF43">
    <property type="entry name" value="HTH-TYPE TRANSCRIPTIONAL REPRESSOR YETL"/>
    <property type="match status" value="1"/>
</dbReference>
<dbReference type="PRINTS" id="PR00598">
    <property type="entry name" value="HTHMARR"/>
</dbReference>
<dbReference type="SMART" id="SM00347">
    <property type="entry name" value="HTH_MARR"/>
    <property type="match status" value="1"/>
</dbReference>
<comment type="caution">
    <text evidence="2">The sequence shown here is derived from an EMBL/GenBank/DDBJ whole genome shotgun (WGS) entry which is preliminary data.</text>
</comment>
<dbReference type="InterPro" id="IPR039422">
    <property type="entry name" value="MarR/SlyA-like"/>
</dbReference>
<dbReference type="SUPFAM" id="SSF46785">
    <property type="entry name" value="Winged helix' DNA-binding domain"/>
    <property type="match status" value="1"/>
</dbReference>
<reference evidence="2 3" key="1">
    <citation type="submission" date="2024-04" db="EMBL/GenBank/DDBJ databases">
        <title>Draft genome sequence of Pseudophaeobacter arcticus NBRC 116598.</title>
        <authorList>
            <person name="Miyakawa T."/>
            <person name="Kusuya Y."/>
            <person name="Miura T."/>
        </authorList>
    </citation>
    <scope>NUCLEOTIDE SEQUENCE [LARGE SCALE GENOMIC DNA]</scope>
    <source>
        <strain evidence="2 3">SU-CL00105</strain>
    </source>
</reference>
<dbReference type="RefSeq" id="WP_297338615.1">
    <property type="nucleotide sequence ID" value="NZ_BAABWU010000014.1"/>
</dbReference>
<name>A0ABQ0APF2_9RHOB</name>
<protein>
    <submittedName>
        <fullName evidence="2">MarR family winged helix-turn-helix transcriptional regulator</fullName>
    </submittedName>
</protein>
<organism evidence="2 3">
    <name type="scientific">Pseudophaeobacter arcticus</name>
    <dbReference type="NCBI Taxonomy" id="385492"/>
    <lineage>
        <taxon>Bacteria</taxon>
        <taxon>Pseudomonadati</taxon>
        <taxon>Pseudomonadota</taxon>
        <taxon>Alphaproteobacteria</taxon>
        <taxon>Rhodobacterales</taxon>
        <taxon>Paracoccaceae</taxon>
        <taxon>Pseudophaeobacter</taxon>
    </lineage>
</organism>
<evidence type="ECO:0000259" key="1">
    <source>
        <dbReference type="PROSITE" id="PS50995"/>
    </source>
</evidence>
<dbReference type="Pfam" id="PF01047">
    <property type="entry name" value="MarR"/>
    <property type="match status" value="1"/>
</dbReference>
<dbReference type="Gene3D" id="1.10.10.10">
    <property type="entry name" value="Winged helix-like DNA-binding domain superfamily/Winged helix DNA-binding domain"/>
    <property type="match status" value="1"/>
</dbReference>
<dbReference type="Proteomes" id="UP001441944">
    <property type="component" value="Unassembled WGS sequence"/>
</dbReference>
<dbReference type="InterPro" id="IPR036388">
    <property type="entry name" value="WH-like_DNA-bd_sf"/>
</dbReference>
<proteinExistence type="predicted"/>
<sequence length="165" mass="18547">MKKLEGKASGSSDVVTSDVTHVSDATLRQFMGYHMKRAFNIIQSDLGRTLKPFDLRMLTYTALVLIVDNPGLRQSQLADAMDVERPNLVVIIDELERRELIVRDRVPTDRRAYALKVTLTGRQLYEKAVAAVTAHEEQLLQQLDGDTRQIVIAALKTIETNRGKA</sequence>
<keyword evidence="3" id="KW-1185">Reference proteome</keyword>